<sequence length="152" mass="16768">MPAQTQKQKLCCLFFRSGSTTALRQPLIRLLTLFPGRENVDILLLMDGAGYLGGLLTYTLNCQPAGNATDSRQPRYSWLFSSAASDIFENGPGVISEFRGGQRYTKVIQTRITHVARPVTFQSSGHLVTQKSQQQRLSNTSAQSAVSCFDAY</sequence>
<evidence type="ECO:0000313" key="2">
    <source>
        <dbReference type="Proteomes" id="UP001610444"/>
    </source>
</evidence>
<dbReference type="RefSeq" id="XP_070904666.1">
    <property type="nucleotide sequence ID" value="XM_071036072.1"/>
</dbReference>
<proteinExistence type="predicted"/>
<dbReference type="EMBL" id="JBFXLR010000003">
    <property type="protein sequence ID" value="KAL2859732.1"/>
    <property type="molecule type" value="Genomic_DNA"/>
</dbReference>
<protein>
    <submittedName>
        <fullName evidence="1">Uncharacterized protein</fullName>
    </submittedName>
</protein>
<gene>
    <name evidence="1" type="ORF">BJX68DRAFT_118782</name>
</gene>
<dbReference type="GeneID" id="98151236"/>
<comment type="caution">
    <text evidence="1">The sequence shown here is derived from an EMBL/GenBank/DDBJ whole genome shotgun (WGS) entry which is preliminary data.</text>
</comment>
<accession>A0ABR4L5C2</accession>
<organism evidence="1 2">
    <name type="scientific">Aspergillus pseudodeflectus</name>
    <dbReference type="NCBI Taxonomy" id="176178"/>
    <lineage>
        <taxon>Eukaryota</taxon>
        <taxon>Fungi</taxon>
        <taxon>Dikarya</taxon>
        <taxon>Ascomycota</taxon>
        <taxon>Pezizomycotina</taxon>
        <taxon>Eurotiomycetes</taxon>
        <taxon>Eurotiomycetidae</taxon>
        <taxon>Eurotiales</taxon>
        <taxon>Aspergillaceae</taxon>
        <taxon>Aspergillus</taxon>
        <taxon>Aspergillus subgen. Nidulantes</taxon>
    </lineage>
</organism>
<evidence type="ECO:0000313" key="1">
    <source>
        <dbReference type="EMBL" id="KAL2859732.1"/>
    </source>
</evidence>
<keyword evidence="2" id="KW-1185">Reference proteome</keyword>
<dbReference type="Proteomes" id="UP001610444">
    <property type="component" value="Unassembled WGS sequence"/>
</dbReference>
<name>A0ABR4L5C2_9EURO</name>
<reference evidence="1 2" key="1">
    <citation type="submission" date="2024-07" db="EMBL/GenBank/DDBJ databases">
        <title>Section-level genome sequencing and comparative genomics of Aspergillus sections Usti and Cavernicolus.</title>
        <authorList>
            <consortium name="Lawrence Berkeley National Laboratory"/>
            <person name="Nybo J.L."/>
            <person name="Vesth T.C."/>
            <person name="Theobald S."/>
            <person name="Frisvad J.C."/>
            <person name="Larsen T.O."/>
            <person name="Kjaerboelling I."/>
            <person name="Rothschild-Mancinelli K."/>
            <person name="Lyhne E.K."/>
            <person name="Kogle M.E."/>
            <person name="Barry K."/>
            <person name="Clum A."/>
            <person name="Na H."/>
            <person name="Ledsgaard L."/>
            <person name="Lin J."/>
            <person name="Lipzen A."/>
            <person name="Kuo A."/>
            <person name="Riley R."/>
            <person name="Mondo S."/>
            <person name="LaButti K."/>
            <person name="Haridas S."/>
            <person name="Pangalinan J."/>
            <person name="Salamov A.A."/>
            <person name="Simmons B.A."/>
            <person name="Magnuson J.K."/>
            <person name="Chen J."/>
            <person name="Drula E."/>
            <person name="Henrissat B."/>
            <person name="Wiebenga A."/>
            <person name="Lubbers R.J."/>
            <person name="Gomes A.C."/>
            <person name="Macurrencykelacurrency M.R."/>
            <person name="Stajich J."/>
            <person name="Grigoriev I.V."/>
            <person name="Mortensen U.H."/>
            <person name="De vries R.P."/>
            <person name="Baker S.E."/>
            <person name="Andersen M.R."/>
        </authorList>
    </citation>
    <scope>NUCLEOTIDE SEQUENCE [LARGE SCALE GENOMIC DNA]</scope>
    <source>
        <strain evidence="1 2">CBS 756.74</strain>
    </source>
</reference>